<dbReference type="Proteomes" id="UP000603234">
    <property type="component" value="Unassembled WGS sequence"/>
</dbReference>
<keyword evidence="2" id="KW-1185">Reference proteome</keyword>
<name>A0ABR6WZL2_9FIRM</name>
<sequence length="134" mass="15758">MRITKDEFNECTQLEKTNKKRALKEAVIEPPSNASTNIQNKLKQKMDLSMKLSDAEIKKRLSGLAEETINQLSDQNKILQDVEEIYLIFKGQMMVINRCHLLSMSDQQEQNAKVYAFYYKRKMELKKLELQNKK</sequence>
<organism evidence="1 2">
    <name type="scientific">Acetobacterium fimetarium</name>
    <dbReference type="NCBI Taxonomy" id="52691"/>
    <lineage>
        <taxon>Bacteria</taxon>
        <taxon>Bacillati</taxon>
        <taxon>Bacillota</taxon>
        <taxon>Clostridia</taxon>
        <taxon>Eubacteriales</taxon>
        <taxon>Eubacteriaceae</taxon>
        <taxon>Acetobacterium</taxon>
    </lineage>
</organism>
<comment type="caution">
    <text evidence="1">The sequence shown here is derived from an EMBL/GenBank/DDBJ whole genome shotgun (WGS) entry which is preliminary data.</text>
</comment>
<reference evidence="1 2" key="1">
    <citation type="journal article" date="2020" name="mSystems">
        <title>Defining Genomic and Predicted Metabolic Features of the Acetobacterium Genus.</title>
        <authorList>
            <person name="Ross D.E."/>
            <person name="Marshall C.W."/>
            <person name="Gulliver D."/>
            <person name="May H.D."/>
            <person name="Norman R.S."/>
        </authorList>
    </citation>
    <scope>NUCLEOTIDE SEQUENCE [LARGE SCALE GENOMIC DNA]</scope>
    <source>
        <strain evidence="1 2">DSM 8238</strain>
    </source>
</reference>
<protein>
    <recommendedName>
        <fullName evidence="3">No apical meristem-associated C-terminal domain-containing protein</fullName>
    </recommendedName>
</protein>
<evidence type="ECO:0000313" key="2">
    <source>
        <dbReference type="Proteomes" id="UP000603234"/>
    </source>
</evidence>
<evidence type="ECO:0008006" key="3">
    <source>
        <dbReference type="Google" id="ProtNLM"/>
    </source>
</evidence>
<evidence type="ECO:0000313" key="1">
    <source>
        <dbReference type="EMBL" id="MBC3805589.1"/>
    </source>
</evidence>
<dbReference type="EMBL" id="WJBC01000037">
    <property type="protein sequence ID" value="MBC3805589.1"/>
    <property type="molecule type" value="Genomic_DNA"/>
</dbReference>
<dbReference type="RefSeq" id="WP_186843476.1">
    <property type="nucleotide sequence ID" value="NZ_WJBC01000037.1"/>
</dbReference>
<gene>
    <name evidence="1" type="ORF">GH808_14355</name>
</gene>
<accession>A0ABR6WZL2</accession>
<proteinExistence type="predicted"/>